<dbReference type="Pfam" id="PF00172">
    <property type="entry name" value="Zn_clus"/>
    <property type="match status" value="1"/>
</dbReference>
<dbReference type="InterPro" id="IPR036864">
    <property type="entry name" value="Zn2-C6_fun-type_DNA-bd_sf"/>
</dbReference>
<dbReference type="PROSITE" id="PS50048">
    <property type="entry name" value="ZN2_CY6_FUNGAL_2"/>
    <property type="match status" value="1"/>
</dbReference>
<evidence type="ECO:0000259" key="5">
    <source>
        <dbReference type="PROSITE" id="PS50048"/>
    </source>
</evidence>
<dbReference type="PROSITE" id="PS00463">
    <property type="entry name" value="ZN2_CY6_FUNGAL_1"/>
    <property type="match status" value="1"/>
</dbReference>
<evidence type="ECO:0000256" key="3">
    <source>
        <dbReference type="ARBA" id="ARBA00023163"/>
    </source>
</evidence>
<evidence type="ECO:0000313" key="6">
    <source>
        <dbReference type="EMBL" id="KAA8904066.1"/>
    </source>
</evidence>
<protein>
    <recommendedName>
        <fullName evidence="5">Zn(2)-C6 fungal-type domain-containing protein</fullName>
    </recommendedName>
</protein>
<dbReference type="SUPFAM" id="SSF57701">
    <property type="entry name" value="Zn2/Cys6 DNA-binding domain"/>
    <property type="match status" value="1"/>
</dbReference>
<dbReference type="CDD" id="cd00067">
    <property type="entry name" value="GAL4"/>
    <property type="match status" value="1"/>
</dbReference>
<evidence type="ECO:0000256" key="4">
    <source>
        <dbReference type="ARBA" id="ARBA00023242"/>
    </source>
</evidence>
<organism evidence="6 7">
    <name type="scientific">Diutina rugosa</name>
    <name type="common">Yeast</name>
    <name type="synonym">Candida rugosa</name>
    <dbReference type="NCBI Taxonomy" id="5481"/>
    <lineage>
        <taxon>Eukaryota</taxon>
        <taxon>Fungi</taxon>
        <taxon>Dikarya</taxon>
        <taxon>Ascomycota</taxon>
        <taxon>Saccharomycotina</taxon>
        <taxon>Pichiomycetes</taxon>
        <taxon>Debaryomycetaceae</taxon>
        <taxon>Diutina</taxon>
    </lineage>
</organism>
<feature type="domain" description="Zn(2)-C6 fungal-type" evidence="5">
    <location>
        <begin position="10"/>
        <end position="38"/>
    </location>
</feature>
<dbReference type="Gene3D" id="4.10.240.10">
    <property type="entry name" value="Zn(2)-C6 fungal-type DNA-binding domain"/>
    <property type="match status" value="1"/>
</dbReference>
<dbReference type="InterPro" id="IPR001138">
    <property type="entry name" value="Zn2Cys6_DnaBD"/>
</dbReference>
<dbReference type="OMA" id="NFPKICA"/>
<evidence type="ECO:0000313" key="7">
    <source>
        <dbReference type="Proteomes" id="UP000449547"/>
    </source>
</evidence>
<dbReference type="RefSeq" id="XP_034013151.1">
    <property type="nucleotide sequence ID" value="XM_034154624.1"/>
</dbReference>
<proteinExistence type="predicted"/>
<dbReference type="Proteomes" id="UP000449547">
    <property type="component" value="Unassembled WGS sequence"/>
</dbReference>
<comment type="caution">
    <text evidence="6">The sequence shown here is derived from an EMBL/GenBank/DDBJ whole genome shotgun (WGS) entry which is preliminary data.</text>
</comment>
<dbReference type="GO" id="GO:0003677">
    <property type="term" value="F:DNA binding"/>
    <property type="evidence" value="ECO:0007669"/>
    <property type="project" value="UniProtKB-KW"/>
</dbReference>
<dbReference type="GeneID" id="54780669"/>
<keyword evidence="7" id="KW-1185">Reference proteome</keyword>
<dbReference type="GO" id="GO:0008270">
    <property type="term" value="F:zinc ion binding"/>
    <property type="evidence" value="ECO:0007669"/>
    <property type="project" value="InterPro"/>
</dbReference>
<dbReference type="VEuPathDB" id="FungiDB:DIURU_002018"/>
<dbReference type="AlphaFoldDB" id="A0A642URZ6"/>
<dbReference type="InterPro" id="IPR050675">
    <property type="entry name" value="OAF3"/>
</dbReference>
<name>A0A642URZ6_DIURU</name>
<dbReference type="SMART" id="SM00066">
    <property type="entry name" value="GAL4"/>
    <property type="match status" value="1"/>
</dbReference>
<dbReference type="OrthoDB" id="3477330at2759"/>
<evidence type="ECO:0000256" key="2">
    <source>
        <dbReference type="ARBA" id="ARBA00023125"/>
    </source>
</evidence>
<keyword evidence="2" id="KW-0238">DNA-binding</keyword>
<accession>A0A642URZ6</accession>
<sequence length="710" mass="83089">MAPKLREFTGCWTCRQRKVKCDLTRPKCIRCAKRKLECQGYQIILGWAPPLTVENNQLVPLEGWGDNLDNFQRRNVDTVHFPDDQRYSLKQLVEVIDTLEGYKRRRVGPFGVYKTYCQELKPASPQIAAEEPLAIVTSAAPDITQVTVDDLFSKTENSWVHYDYLDYAKLTIVAIKGPSYRFNEQNMLHILYPKFFPNVDSDEWEVNYVGSKSILVRESNAGVVLTPLMLELMGGVRQKRLFFFSRVDLECDSYFDRLVAPLLESLWCRWLMQRDQWPVKVVDTEEDSTKLINNVRHIIVALTVALTAFHRANFSHSHSKYEYVCDDYLDLSVQMRKLAISMLNVHLDEYDTFSQLKFASDPQEYEVLLLLAILMQIEADTCFSVYENYEVLFAIGDHIVRNKFTHAKLSNLARFILSWFHIVHTFYQSTQHVNTFNYEVSDTGNFRDLVTEYDMESDKSDSEQKSKSISERMPMRFSVSFDKYELQHAPSLNTTGADSTKMRYTPSRSRISPDVDSQSVYLMYGLPKDLLDLFLEIIHLTNHKNIFRRQRVFPRNFPRLCAETYDRLINWHHEWNIDFSDEFHRQLNLYALSFHKALVVYYLKLIKEAPLVSYQDEISQSVAYLEQLEKLGASRMITPTFWIPLVCGADALNSQLITRVEQLVQSSLYSSQANYWRGKQILREIWRRRDTETLGFMDLVKEWDVCLQLA</sequence>
<reference evidence="6 7" key="1">
    <citation type="submission" date="2019-07" db="EMBL/GenBank/DDBJ databases">
        <title>Genome assembly of two rare yeast pathogens: Diutina rugosa and Trichomonascus ciferrii.</title>
        <authorList>
            <person name="Mixao V."/>
            <person name="Saus E."/>
            <person name="Hansen A."/>
            <person name="Lass-Flor C."/>
            <person name="Gabaldon T."/>
        </authorList>
    </citation>
    <scope>NUCLEOTIDE SEQUENCE [LARGE SCALE GENOMIC DNA]</scope>
    <source>
        <strain evidence="6 7">CBS 613</strain>
    </source>
</reference>
<dbReference type="GO" id="GO:0000981">
    <property type="term" value="F:DNA-binding transcription factor activity, RNA polymerase II-specific"/>
    <property type="evidence" value="ECO:0007669"/>
    <property type="project" value="InterPro"/>
</dbReference>
<gene>
    <name evidence="6" type="ORF">DIURU_002018</name>
</gene>
<dbReference type="EMBL" id="SWFT01000064">
    <property type="protein sequence ID" value="KAA8904066.1"/>
    <property type="molecule type" value="Genomic_DNA"/>
</dbReference>
<keyword evidence="4" id="KW-0539">Nucleus</keyword>
<keyword evidence="3" id="KW-0804">Transcription</keyword>
<dbReference type="Pfam" id="PF11951">
    <property type="entry name" value="Fungal_trans_2"/>
    <property type="match status" value="1"/>
</dbReference>
<dbReference type="InterPro" id="IPR021858">
    <property type="entry name" value="Fun_TF"/>
</dbReference>
<dbReference type="PANTHER" id="PTHR31069:SF32">
    <property type="entry name" value="ARGININE METABOLISM REGULATION PROTEIN II"/>
    <property type="match status" value="1"/>
</dbReference>
<keyword evidence="1" id="KW-0805">Transcription regulation</keyword>
<evidence type="ECO:0000256" key="1">
    <source>
        <dbReference type="ARBA" id="ARBA00023015"/>
    </source>
</evidence>
<dbReference type="PANTHER" id="PTHR31069">
    <property type="entry name" value="OLEATE-ACTIVATED TRANSCRIPTION FACTOR 1-RELATED"/>
    <property type="match status" value="1"/>
</dbReference>